<evidence type="ECO:0000313" key="2">
    <source>
        <dbReference type="EMBL" id="SFH34078.1"/>
    </source>
</evidence>
<dbReference type="AlphaFoldDB" id="A0A1I2Z852"/>
<keyword evidence="3" id="KW-1185">Reference proteome</keyword>
<gene>
    <name evidence="2" type="ORF">SAMN05660649_04812</name>
</gene>
<dbReference type="OrthoDB" id="1788793at2"/>
<evidence type="ECO:0000256" key="1">
    <source>
        <dbReference type="SAM" id="SignalP"/>
    </source>
</evidence>
<dbReference type="Proteomes" id="UP000199337">
    <property type="component" value="Unassembled WGS sequence"/>
</dbReference>
<dbReference type="EMBL" id="FOOX01000025">
    <property type="protein sequence ID" value="SFH34078.1"/>
    <property type="molecule type" value="Genomic_DNA"/>
</dbReference>
<name>A0A1I2Z852_9FIRM</name>
<dbReference type="RefSeq" id="WP_092475422.1">
    <property type="nucleotide sequence ID" value="NZ_FOOX01000025.1"/>
</dbReference>
<reference evidence="3" key="1">
    <citation type="submission" date="2016-10" db="EMBL/GenBank/DDBJ databases">
        <authorList>
            <person name="Varghese N."/>
            <person name="Submissions S."/>
        </authorList>
    </citation>
    <scope>NUCLEOTIDE SEQUENCE [LARGE SCALE GENOMIC DNA]</scope>
    <source>
        <strain evidence="3">DSM 17038</strain>
    </source>
</reference>
<feature type="signal peptide" evidence="1">
    <location>
        <begin position="1"/>
        <end position="23"/>
    </location>
</feature>
<sequence>MRLTKLILFLAALLLLLPGTALAEPQEQLFLRQVSVGNFDVWQHTDGRWQDTDQCGQPDPYGLTNKTLKPEVFTLPQTQYTSGFTVTRVEIEYDFTLTNEELKSAGRSESWDIFNAKYITKLPNKYKAEKIGEDLAQGTVTVQKTLDLMPELLDLKDPAVREELVMTDQDFSDLAQGWRWYTPVLINWYGVPRQALQPPDFSVTLDKHEFKNMDPGDKVTLTATYKLNDDHPQPEKAKLGAFHVIGAEYPVTLEPLDPKDAPDNDSVIEFQPGEQKQYRITVTVQNRNSVVQAKVWPADASNDADWSNNSDEASILVPVNDIMVEILPSMNPWETNNLPDLVETTISVTRKENSGGNLPVKLTVQGPAGNKTFTFNLAPGQYENRPYNFTVSNTGNYNIKAEAWPSDGSWTDAHPEDNVDTEVIKVIYYQLPEPTDSKLHVEGIN</sequence>
<protein>
    <recommendedName>
        <fullName evidence="4">CARDB protein</fullName>
    </recommendedName>
</protein>
<organism evidence="2 3">
    <name type="scientific">Desulfotruncus arcticus DSM 17038</name>
    <dbReference type="NCBI Taxonomy" id="1121424"/>
    <lineage>
        <taxon>Bacteria</taxon>
        <taxon>Bacillati</taxon>
        <taxon>Bacillota</taxon>
        <taxon>Clostridia</taxon>
        <taxon>Eubacteriales</taxon>
        <taxon>Desulfallaceae</taxon>
        <taxon>Desulfotruncus</taxon>
    </lineage>
</organism>
<evidence type="ECO:0000313" key="3">
    <source>
        <dbReference type="Proteomes" id="UP000199337"/>
    </source>
</evidence>
<dbReference type="STRING" id="341036.SAMN05660649_04812"/>
<proteinExistence type="predicted"/>
<evidence type="ECO:0008006" key="4">
    <source>
        <dbReference type="Google" id="ProtNLM"/>
    </source>
</evidence>
<accession>A0A1I2Z852</accession>
<keyword evidence="1" id="KW-0732">Signal</keyword>
<feature type="chain" id="PRO_5011618318" description="CARDB protein" evidence="1">
    <location>
        <begin position="24"/>
        <end position="445"/>
    </location>
</feature>